<dbReference type="Pfam" id="PF02782">
    <property type="entry name" value="FGGY_C"/>
    <property type="match status" value="1"/>
</dbReference>
<dbReference type="InterPro" id="IPR018484">
    <property type="entry name" value="FGGY_N"/>
</dbReference>
<evidence type="ECO:0000256" key="5">
    <source>
        <dbReference type="ARBA" id="ARBA00022798"/>
    </source>
</evidence>
<feature type="domain" description="Carbohydrate kinase FGGY C-terminal" evidence="10">
    <location>
        <begin position="261"/>
        <end position="449"/>
    </location>
</feature>
<comment type="similarity">
    <text evidence="1 8">Belongs to the FGGY kinase family.</text>
</comment>
<dbReference type="InterPro" id="IPR000577">
    <property type="entry name" value="Carb_kinase_FGGY"/>
</dbReference>
<evidence type="ECO:0000256" key="6">
    <source>
        <dbReference type="ARBA" id="ARBA00022840"/>
    </source>
</evidence>
<feature type="domain" description="Carbohydrate kinase FGGY N-terminal" evidence="9">
    <location>
        <begin position="4"/>
        <end position="251"/>
    </location>
</feature>
<dbReference type="InterPro" id="IPR043129">
    <property type="entry name" value="ATPase_NBD"/>
</dbReference>
<keyword evidence="6" id="KW-0067">ATP-binding</keyword>
<keyword evidence="4 8" id="KW-0418">Kinase</keyword>
<evidence type="ECO:0000313" key="11">
    <source>
        <dbReference type="EMBL" id="MFD1223523.1"/>
    </source>
</evidence>
<keyword evidence="2 8" id="KW-0808">Transferase</keyword>
<dbReference type="NCBIfam" id="TIGR01311">
    <property type="entry name" value="glycerol_kin"/>
    <property type="match status" value="1"/>
</dbReference>
<evidence type="ECO:0000256" key="4">
    <source>
        <dbReference type="ARBA" id="ARBA00022777"/>
    </source>
</evidence>
<evidence type="ECO:0000313" key="12">
    <source>
        <dbReference type="Proteomes" id="UP001597180"/>
    </source>
</evidence>
<dbReference type="InterPro" id="IPR005999">
    <property type="entry name" value="Glycerol_kin"/>
</dbReference>
<gene>
    <name evidence="11" type="primary">glpK</name>
    <name evidence="11" type="ORF">ACFQ4B_25720</name>
</gene>
<dbReference type="PANTHER" id="PTHR10196">
    <property type="entry name" value="SUGAR KINASE"/>
    <property type="match status" value="1"/>
</dbReference>
<sequence>MDNYILAIDQSTSGTKALIVDREGCIAAVSTSQHTQYYPAPGWVEHDVLEIYDQVLKCSADVLCKVGIGPERIAAVTITNQRETAVVWDKRTGMPISRAIVWQCQRTAAICERLTLEGHESIVMERTGLMLDPYFSATKWHWILKHTEGAQEKLAAGDLLAGTIDSWLLWKLTGGAAHATDYTNASRTSLFNIHTLQWDEDLCRLFGVPASLLPAVRPSDVIFGYTSGAGSLADGIPIAGLIGDSQAALFGNLCFEKGMAKATYGTGTSVLMNVGPTPAPASDGLVQAIAWGQGGGVTYALEAVIRTSGDSIKWIRDNLGLFQTFDEMEQLLAETPANDGVYLVPAFVGLGAPHWKPHARAAITGMNRGTGKGHMIRAALESIAYQVCDAVELLQTKSGMDLRELRADGGASNNGTLMQFQADMLGKRVRKSGIAELSALGSAYMGGLAVGYWTSLEDIVRNRRDSRTYEPQMEQNERTRYYDGWKRAVASVISGTAAI</sequence>
<reference evidence="12" key="1">
    <citation type="journal article" date="2019" name="Int. J. Syst. Evol. Microbiol.">
        <title>The Global Catalogue of Microorganisms (GCM) 10K type strain sequencing project: providing services to taxonomists for standard genome sequencing and annotation.</title>
        <authorList>
            <consortium name="The Broad Institute Genomics Platform"/>
            <consortium name="The Broad Institute Genome Sequencing Center for Infectious Disease"/>
            <person name="Wu L."/>
            <person name="Ma J."/>
        </authorList>
    </citation>
    <scope>NUCLEOTIDE SEQUENCE [LARGE SCALE GENOMIC DNA]</scope>
    <source>
        <strain evidence="12">CCUG 53270</strain>
    </source>
</reference>
<organism evidence="11 12">
    <name type="scientific">Paenibacillus vulneris</name>
    <dbReference type="NCBI Taxonomy" id="1133364"/>
    <lineage>
        <taxon>Bacteria</taxon>
        <taxon>Bacillati</taxon>
        <taxon>Bacillota</taxon>
        <taxon>Bacilli</taxon>
        <taxon>Bacillales</taxon>
        <taxon>Paenibacillaceae</taxon>
        <taxon>Paenibacillus</taxon>
    </lineage>
</organism>
<evidence type="ECO:0000259" key="10">
    <source>
        <dbReference type="Pfam" id="PF02782"/>
    </source>
</evidence>
<dbReference type="Pfam" id="PF00370">
    <property type="entry name" value="FGGY_N"/>
    <property type="match status" value="1"/>
</dbReference>
<dbReference type="RefSeq" id="WP_079908900.1">
    <property type="nucleotide sequence ID" value="NZ_BAABJG010000024.1"/>
</dbReference>
<evidence type="ECO:0000256" key="8">
    <source>
        <dbReference type="RuleBase" id="RU003733"/>
    </source>
</evidence>
<keyword evidence="3" id="KW-0547">Nucleotide-binding</keyword>
<dbReference type="Gene3D" id="3.30.420.40">
    <property type="match status" value="2"/>
</dbReference>
<evidence type="ECO:0000256" key="3">
    <source>
        <dbReference type="ARBA" id="ARBA00022741"/>
    </source>
</evidence>
<evidence type="ECO:0000259" key="9">
    <source>
        <dbReference type="Pfam" id="PF00370"/>
    </source>
</evidence>
<evidence type="ECO:0000256" key="1">
    <source>
        <dbReference type="ARBA" id="ARBA00009156"/>
    </source>
</evidence>
<keyword evidence="5" id="KW-0319">Glycerol metabolism</keyword>
<dbReference type="PROSITE" id="PS00933">
    <property type="entry name" value="FGGY_KINASES_1"/>
    <property type="match status" value="1"/>
</dbReference>
<dbReference type="PIRSF" id="PIRSF000538">
    <property type="entry name" value="GlpK"/>
    <property type="match status" value="1"/>
</dbReference>
<dbReference type="InterPro" id="IPR018485">
    <property type="entry name" value="FGGY_C"/>
</dbReference>
<dbReference type="CDD" id="cd07769">
    <property type="entry name" value="ASKHA_NBD_FGGY_GK"/>
    <property type="match status" value="1"/>
</dbReference>
<dbReference type="EMBL" id="JBHTLU010000035">
    <property type="protein sequence ID" value="MFD1223523.1"/>
    <property type="molecule type" value="Genomic_DNA"/>
</dbReference>
<accession>A0ABW3URH7</accession>
<evidence type="ECO:0000256" key="7">
    <source>
        <dbReference type="ARBA" id="ARBA00043149"/>
    </source>
</evidence>
<protein>
    <recommendedName>
        <fullName evidence="7">ATP:glycerol 3-phosphotransferase</fullName>
    </recommendedName>
</protein>
<comment type="caution">
    <text evidence="11">The sequence shown here is derived from an EMBL/GenBank/DDBJ whole genome shotgun (WGS) entry which is preliminary data.</text>
</comment>
<dbReference type="SUPFAM" id="SSF53067">
    <property type="entry name" value="Actin-like ATPase domain"/>
    <property type="match status" value="2"/>
</dbReference>
<evidence type="ECO:0000256" key="2">
    <source>
        <dbReference type="ARBA" id="ARBA00022679"/>
    </source>
</evidence>
<dbReference type="Proteomes" id="UP001597180">
    <property type="component" value="Unassembled WGS sequence"/>
</dbReference>
<dbReference type="PROSITE" id="PS00445">
    <property type="entry name" value="FGGY_KINASES_2"/>
    <property type="match status" value="1"/>
</dbReference>
<proteinExistence type="inferred from homology"/>
<keyword evidence="12" id="KW-1185">Reference proteome</keyword>
<dbReference type="GO" id="GO:0004370">
    <property type="term" value="F:glycerol kinase activity"/>
    <property type="evidence" value="ECO:0007669"/>
    <property type="project" value="UniProtKB-EC"/>
</dbReference>
<dbReference type="InterPro" id="IPR018483">
    <property type="entry name" value="Carb_kinase_FGGY_CS"/>
</dbReference>
<dbReference type="NCBIfam" id="NF000756">
    <property type="entry name" value="PRK00047.1"/>
    <property type="match status" value="1"/>
</dbReference>
<dbReference type="PANTHER" id="PTHR10196:SF69">
    <property type="entry name" value="GLYCEROL KINASE"/>
    <property type="match status" value="1"/>
</dbReference>
<name>A0ABW3URH7_9BACL</name>